<gene>
    <name evidence="1" type="ORF">GT037_003200</name>
</gene>
<reference evidence="1" key="2">
    <citation type="submission" date="2020-08" db="EMBL/GenBank/DDBJ databases">
        <title>Draft Genome Sequence of Cumin Blight Pathogen Alternaria burnsii.</title>
        <authorList>
            <person name="Feng Z."/>
        </authorList>
    </citation>
    <scope>NUCLEOTIDE SEQUENCE</scope>
    <source>
        <strain evidence="1">CBS107.38</strain>
    </source>
</reference>
<accession>A0A8H7BAG1</accession>
<dbReference type="RefSeq" id="XP_038789525.1">
    <property type="nucleotide sequence ID" value="XM_038928247.1"/>
</dbReference>
<evidence type="ECO:0000313" key="1">
    <source>
        <dbReference type="EMBL" id="KAF7679452.1"/>
    </source>
</evidence>
<reference evidence="1" key="1">
    <citation type="submission" date="2020-01" db="EMBL/GenBank/DDBJ databases">
        <authorList>
            <person name="Feng Z.H.Z."/>
        </authorList>
    </citation>
    <scope>NUCLEOTIDE SEQUENCE</scope>
    <source>
        <strain evidence="1">CBS107.38</strain>
    </source>
</reference>
<proteinExistence type="predicted"/>
<dbReference type="EMBL" id="JAAABM010000003">
    <property type="protein sequence ID" value="KAF7679452.1"/>
    <property type="molecule type" value="Genomic_DNA"/>
</dbReference>
<sequence length="89" mass="10059">MRRRAQDACLVFLDQDDGTQSLSRSRWGRGRVHWNILDAAEAGWLRLLLNFTAIYMFGFTVGRGVQVSRRVGVSLTVSMVSSKSHRPCC</sequence>
<organism evidence="1 2">
    <name type="scientific">Alternaria burnsii</name>
    <dbReference type="NCBI Taxonomy" id="1187904"/>
    <lineage>
        <taxon>Eukaryota</taxon>
        <taxon>Fungi</taxon>
        <taxon>Dikarya</taxon>
        <taxon>Ascomycota</taxon>
        <taxon>Pezizomycotina</taxon>
        <taxon>Dothideomycetes</taxon>
        <taxon>Pleosporomycetidae</taxon>
        <taxon>Pleosporales</taxon>
        <taxon>Pleosporineae</taxon>
        <taxon>Pleosporaceae</taxon>
        <taxon>Alternaria</taxon>
        <taxon>Alternaria sect. Alternaria</taxon>
    </lineage>
</organism>
<evidence type="ECO:0000313" key="2">
    <source>
        <dbReference type="Proteomes" id="UP000596902"/>
    </source>
</evidence>
<dbReference type="AlphaFoldDB" id="A0A8H7BAG1"/>
<dbReference type="GeneID" id="62201425"/>
<keyword evidence="2" id="KW-1185">Reference proteome</keyword>
<comment type="caution">
    <text evidence="1">The sequence shown here is derived from an EMBL/GenBank/DDBJ whole genome shotgun (WGS) entry which is preliminary data.</text>
</comment>
<name>A0A8H7BAG1_9PLEO</name>
<protein>
    <submittedName>
        <fullName evidence="1">Uncharacterized protein</fullName>
    </submittedName>
</protein>
<dbReference type="Proteomes" id="UP000596902">
    <property type="component" value="Unassembled WGS sequence"/>
</dbReference>